<dbReference type="GO" id="GO:0000796">
    <property type="term" value="C:condensin complex"/>
    <property type="evidence" value="ECO:0007669"/>
    <property type="project" value="TreeGrafter"/>
</dbReference>
<dbReference type="PANTHER" id="PTHR14222:SF2">
    <property type="entry name" value="CONDENSIN COMPLEX SUBUNIT 1"/>
    <property type="match status" value="1"/>
</dbReference>
<dbReference type="Proteomes" id="UP001328107">
    <property type="component" value="Unassembled WGS sequence"/>
</dbReference>
<name>A0AAN4Z857_9BILA</name>
<keyword evidence="6" id="KW-0131">Cell cycle</keyword>
<dbReference type="GO" id="GO:0051301">
    <property type="term" value="P:cell division"/>
    <property type="evidence" value="ECO:0007669"/>
    <property type="project" value="UniProtKB-KW"/>
</dbReference>
<proteinExistence type="predicted"/>
<feature type="region of interest" description="Disordered" evidence="7">
    <location>
        <begin position="1"/>
        <end position="111"/>
    </location>
</feature>
<comment type="subcellular location">
    <subcellularLocation>
        <location evidence="1">Nucleus</location>
    </subcellularLocation>
</comment>
<feature type="compositionally biased region" description="Acidic residues" evidence="7">
    <location>
        <begin position="285"/>
        <end position="308"/>
    </location>
</feature>
<accession>A0AAN4Z857</accession>
<dbReference type="GO" id="GO:0007076">
    <property type="term" value="P:mitotic chromosome condensation"/>
    <property type="evidence" value="ECO:0007669"/>
    <property type="project" value="InterPro"/>
</dbReference>
<dbReference type="InterPro" id="IPR026971">
    <property type="entry name" value="CND1/NCAPD3"/>
</dbReference>
<dbReference type="InterPro" id="IPR032682">
    <property type="entry name" value="Cnd1_C"/>
</dbReference>
<keyword evidence="3" id="KW-0498">Mitosis</keyword>
<dbReference type="GO" id="GO:0042393">
    <property type="term" value="F:histone binding"/>
    <property type="evidence" value="ECO:0007669"/>
    <property type="project" value="TreeGrafter"/>
</dbReference>
<feature type="region of interest" description="Disordered" evidence="7">
    <location>
        <begin position="1567"/>
        <end position="1606"/>
    </location>
</feature>
<evidence type="ECO:0000259" key="8">
    <source>
        <dbReference type="Pfam" id="PF12717"/>
    </source>
</evidence>
<evidence type="ECO:0000256" key="2">
    <source>
        <dbReference type="ARBA" id="ARBA00022618"/>
    </source>
</evidence>
<protein>
    <recommendedName>
        <fullName evidence="8">Condensin complex subunit 1 C-terminal domain-containing protein</fullName>
    </recommendedName>
</protein>
<feature type="domain" description="Condensin complex subunit 1 C-terminal" evidence="8">
    <location>
        <begin position="1302"/>
        <end position="1456"/>
    </location>
</feature>
<evidence type="ECO:0000256" key="1">
    <source>
        <dbReference type="ARBA" id="ARBA00004123"/>
    </source>
</evidence>
<keyword evidence="4" id="KW-0226">DNA condensation</keyword>
<dbReference type="InterPro" id="IPR011989">
    <property type="entry name" value="ARM-like"/>
</dbReference>
<gene>
    <name evidence="9" type="ORF">PMAYCL1PPCAC_03958</name>
</gene>
<feature type="compositionally biased region" description="Acidic residues" evidence="7">
    <location>
        <begin position="71"/>
        <end position="88"/>
    </location>
</feature>
<organism evidence="9 10">
    <name type="scientific">Pristionchus mayeri</name>
    <dbReference type="NCBI Taxonomy" id="1317129"/>
    <lineage>
        <taxon>Eukaryota</taxon>
        <taxon>Metazoa</taxon>
        <taxon>Ecdysozoa</taxon>
        <taxon>Nematoda</taxon>
        <taxon>Chromadorea</taxon>
        <taxon>Rhabditida</taxon>
        <taxon>Rhabditina</taxon>
        <taxon>Diplogasteromorpha</taxon>
        <taxon>Diplogasteroidea</taxon>
        <taxon>Neodiplogasteridae</taxon>
        <taxon>Pristionchus</taxon>
    </lineage>
</organism>
<keyword evidence="10" id="KW-1185">Reference proteome</keyword>
<dbReference type="SUPFAM" id="SSF48371">
    <property type="entry name" value="ARM repeat"/>
    <property type="match status" value="1"/>
</dbReference>
<evidence type="ECO:0000256" key="7">
    <source>
        <dbReference type="SAM" id="MobiDB-lite"/>
    </source>
</evidence>
<evidence type="ECO:0000313" key="9">
    <source>
        <dbReference type="EMBL" id="GMR33763.1"/>
    </source>
</evidence>
<dbReference type="Gene3D" id="1.25.10.10">
    <property type="entry name" value="Leucine-rich Repeat Variant"/>
    <property type="match status" value="2"/>
</dbReference>
<dbReference type="EMBL" id="BTRK01000001">
    <property type="protein sequence ID" value="GMR33763.1"/>
    <property type="molecule type" value="Genomic_DNA"/>
</dbReference>
<keyword evidence="5" id="KW-0539">Nucleus</keyword>
<dbReference type="InterPro" id="IPR016024">
    <property type="entry name" value="ARM-type_fold"/>
</dbReference>
<keyword evidence="2" id="KW-0132">Cell division</keyword>
<dbReference type="PANTHER" id="PTHR14222">
    <property type="entry name" value="CONDENSIN"/>
    <property type="match status" value="1"/>
</dbReference>
<sequence>MSSDEDVSPRKRSRVARKRQEWVDDEEEDVPTSSKKMKQSTKSNSPEPKKKGRKSREKSTPQVEVRVEPTYQEEEDEASESANTEDDNEGSRQQSSSSDDVVEETENARFRLENGTDDDCFEIPLRDDDLLYIGKVGYKITELVDVDEAMTAVEMFEDELQEYRWRCLYERFPAFFSLVRSPSNGARPDVPAAVRSRLVNVLILAYAHMSPHLKKVLGKAANGAPNKKIRAHCRDLSDHLLMLIYLFHKLICIFEEDAKGSKKKPGKKAAGGRGRLKKGKAAVQNDDEMLSGDDELGEGGGGADDESSWEQDRQKVLETLTEIVNLSVINEEGKQCDFALKYLWKGSFAKETLNTLLSCALKFLANPDITRAPSRPVLTGVFRLIRALCRNFRQFNYIGGYLFETLLSLDYYKEGAATGYPFIERIKAVAVNKDMNKLLEGMLEYFRKTTVSVSANNAKTLCLFMTHITEMEPYIVFFGIAPFLGLLSDENASVRSTVLNVLTQLLTQDFLDPTKVPLSERFYNARNNMFDHLLQHVRDVNANVRASALKCLTTMARLGKIPADLIQDGLVQLVGQRISDDKVAVRKEAIRFATAFLQNNPFGHDFDRNVIEKHLKEGMQKRDANRAAAEKTHSPDEAQAVFDSFKDELSAEVRKYCEECALEVFVIPDEQERKDMYAAFIARQEERELGNTGSQTSQPPEADLTMRWLYTMILSEENKIDLKVPARLLVAMAFTNQLKSEHLTQEVLVTEDTEAQVKMIVDAGMRLFVNTACMIIANDPSSVLKKEQDAERFKNSDRALSKDINALVMKLVLEHEFAQCLPAVMSSVMAGEGGDLKLGIDFVVKCKEFNISGSEAAVRQLCGLVWKSDDEGRKQILDAASSMFLSNNANPRLRDAATCENILNLVKSMSDHERGSVEQVLALTTRYNPIPVGVYNLLWEQVDEESVGKQVSAEKKRKQVAAMKALCLLSRSDVDRNRKWLRRYQSIVKEGWPEIAAEALGCIANLASWHRKEEKPVPGKEKEKSRPYRISGKDSLFVTIRQFIIAEMCREEARTWNRSLRATLDIYFHICKDTFDVVAGLVGKMLWLLRRTSQALHYYEQQIGIDQQPSQQRRSEIQAIDPMQREMVAEDRCKYLTRLWSVLVERLCVLTGEVAVRLLVHTDYVFVREFIQARERISKTDPAPFPARPLHAWEENSVLRRGIFDFGSDNAEDVEATGLTEDERIREMARSVIDTRLVHPRSLLGRLVPLVVHSVRAKGSPPRVRFQAMNALSKLMLVSPYLAASGARTFFAFLNNAPSPILRSNLTIAAADLTFRHPNLVENHAASLFAQLQDSDSCVRETCVLILNHLISNDLIKTNVTLSYALLGYIDPVPSIQHLTRGLFHEWSKKEGIMNHVPSFITRIAADSRDLPLEHFRTIMNLFIPLIRERKDADVQALVMKLCARMECTKNAAVIARNPDMPAYFSHCLQLFTLNAKGFHKLVDCLEKYQDCLGDDRVYEDISSMVKVFQKDDLKASGGHSDIADEVTLFLRRLAELHDQHTMEKEVMGKVAKMTFGNQSTVARKVRGRRAIAASAPTPARGRGRKGNKRRVIDSSEDDDDEDSDA</sequence>
<dbReference type="Pfam" id="PF12717">
    <property type="entry name" value="Cnd1"/>
    <property type="match status" value="1"/>
</dbReference>
<reference evidence="10" key="1">
    <citation type="submission" date="2022-10" db="EMBL/GenBank/DDBJ databases">
        <title>Genome assembly of Pristionchus species.</title>
        <authorList>
            <person name="Yoshida K."/>
            <person name="Sommer R.J."/>
        </authorList>
    </citation>
    <scope>NUCLEOTIDE SEQUENCE [LARGE SCALE GENOMIC DNA]</scope>
    <source>
        <strain evidence="10">RS5460</strain>
    </source>
</reference>
<comment type="caution">
    <text evidence="9">The sequence shown here is derived from an EMBL/GenBank/DDBJ whole genome shotgun (WGS) entry which is preliminary data.</text>
</comment>
<dbReference type="GO" id="GO:0000779">
    <property type="term" value="C:condensed chromosome, centromeric region"/>
    <property type="evidence" value="ECO:0007669"/>
    <property type="project" value="TreeGrafter"/>
</dbReference>
<evidence type="ECO:0000256" key="3">
    <source>
        <dbReference type="ARBA" id="ARBA00022776"/>
    </source>
</evidence>
<dbReference type="GO" id="GO:0005634">
    <property type="term" value="C:nucleus"/>
    <property type="evidence" value="ECO:0007669"/>
    <property type="project" value="UniProtKB-SubCell"/>
</dbReference>
<evidence type="ECO:0000313" key="10">
    <source>
        <dbReference type="Proteomes" id="UP001328107"/>
    </source>
</evidence>
<evidence type="ECO:0000256" key="4">
    <source>
        <dbReference type="ARBA" id="ARBA00023067"/>
    </source>
</evidence>
<evidence type="ECO:0000256" key="5">
    <source>
        <dbReference type="ARBA" id="ARBA00023242"/>
    </source>
</evidence>
<feature type="region of interest" description="Disordered" evidence="7">
    <location>
        <begin position="261"/>
        <end position="308"/>
    </location>
</feature>
<dbReference type="GO" id="GO:0010032">
    <property type="term" value="P:meiotic chromosome condensation"/>
    <property type="evidence" value="ECO:0007669"/>
    <property type="project" value="TreeGrafter"/>
</dbReference>
<evidence type="ECO:0000256" key="6">
    <source>
        <dbReference type="ARBA" id="ARBA00023306"/>
    </source>
</evidence>
<feature type="compositionally biased region" description="Acidic residues" evidence="7">
    <location>
        <begin position="1595"/>
        <end position="1606"/>
    </location>
</feature>